<comment type="caution">
    <text evidence="1">The sequence shown here is derived from an EMBL/GenBank/DDBJ whole genome shotgun (WGS) entry which is preliminary data.</text>
</comment>
<keyword evidence="2" id="KW-1185">Reference proteome</keyword>
<evidence type="ECO:0000313" key="1">
    <source>
        <dbReference type="EMBL" id="MBU2872570.1"/>
    </source>
</evidence>
<dbReference type="RefSeq" id="WP_216006493.1">
    <property type="nucleotide sequence ID" value="NZ_JAHKPV010000001.1"/>
</dbReference>
<accession>A0ABS6A4X9</accession>
<gene>
    <name evidence="1" type="ORF">KO508_01005</name>
</gene>
<name>A0ABS6A4X9_9GAMM</name>
<sequence length="46" mass="4762">MASLKVVNGIVVDEGCHTRLEPMPVTELLLADSPVLITTGGSPQTA</sequence>
<organism evidence="1 2">
    <name type="scientific">Marinobacter salexigens</name>
    <dbReference type="NCBI Taxonomy" id="1925763"/>
    <lineage>
        <taxon>Bacteria</taxon>
        <taxon>Pseudomonadati</taxon>
        <taxon>Pseudomonadota</taxon>
        <taxon>Gammaproteobacteria</taxon>
        <taxon>Pseudomonadales</taxon>
        <taxon>Marinobacteraceae</taxon>
        <taxon>Marinobacter</taxon>
    </lineage>
</organism>
<reference evidence="1 2" key="1">
    <citation type="submission" date="2021-05" db="EMBL/GenBank/DDBJ databases">
        <title>Draft genomes of bacteria isolated from model marine particles.</title>
        <authorList>
            <person name="Datta M.S."/>
            <person name="Schwartzman J.A."/>
            <person name="Enke T.N."/>
            <person name="Saavedra J."/>
            <person name="Cermak N."/>
            <person name="Cordero O.X."/>
        </authorList>
    </citation>
    <scope>NUCLEOTIDE SEQUENCE [LARGE SCALE GENOMIC DNA]</scope>
    <source>
        <strain evidence="1 2">D2M19</strain>
    </source>
</reference>
<protein>
    <submittedName>
        <fullName evidence="1">Uncharacterized protein</fullName>
    </submittedName>
</protein>
<proteinExistence type="predicted"/>
<evidence type="ECO:0000313" key="2">
    <source>
        <dbReference type="Proteomes" id="UP000753376"/>
    </source>
</evidence>
<dbReference type="EMBL" id="JAHKPV010000001">
    <property type="protein sequence ID" value="MBU2872570.1"/>
    <property type="molecule type" value="Genomic_DNA"/>
</dbReference>
<dbReference type="Proteomes" id="UP000753376">
    <property type="component" value="Unassembled WGS sequence"/>
</dbReference>